<protein>
    <recommendedName>
        <fullName evidence="3">Apea-like HEPN domain-containing protein</fullName>
    </recommendedName>
</protein>
<gene>
    <name evidence="1" type="ORF">OM944_00455</name>
</gene>
<accession>A0ABY6MKP5</accession>
<evidence type="ECO:0008006" key="3">
    <source>
        <dbReference type="Google" id="ProtNLM"/>
    </source>
</evidence>
<dbReference type="Proteomes" id="UP001163156">
    <property type="component" value="Chromosome"/>
</dbReference>
<sequence length="381" mass="44942">MKVAYHFNCGDIKERYDIIFYKVVFNALFNLREPYVSSKILIGDLLIMDFLRGDQNHIVFLKILFQVQGDIWNRIIWEKANRFIEDTAFVICFETIPEELALRLNDQLIKEERYLGACEIDNSFQLHWSLYGECIEPKFRIFNNEFNILIDDNSPESLEYLEEMKQLLKGIPFEKVGAEFSNFRYSIFDDNHNFEIARRASDWKKGMDSIFSTITDEIIGKLTDAAPELTDKLWSINQIFLNAQTGEQYAQAMTSCRRVFEYVTDCLFPATNEIIDGHSLKKDKYKNRLFEFAKRELRSDVNISLIVTNTSSLFDEWNKLYELSNKGVHSDPHRQECRRCIIRTILLLDDLIAIKRTPFEVNVKADKIIGYFRDKYDTYKD</sequence>
<dbReference type="RefSeq" id="WP_264809497.1">
    <property type="nucleotide sequence ID" value="NZ_CP110226.1"/>
</dbReference>
<organism evidence="1 2">
    <name type="scientific">Algoriphagus halophytocola</name>
    <dbReference type="NCBI Taxonomy" id="2991499"/>
    <lineage>
        <taxon>Bacteria</taxon>
        <taxon>Pseudomonadati</taxon>
        <taxon>Bacteroidota</taxon>
        <taxon>Cytophagia</taxon>
        <taxon>Cytophagales</taxon>
        <taxon>Cyclobacteriaceae</taxon>
        <taxon>Algoriphagus</taxon>
    </lineage>
</organism>
<reference evidence="1" key="1">
    <citation type="submission" date="2022-10" db="EMBL/GenBank/DDBJ databases">
        <title>Algoriphagus sp. a novel bacteria isolate from halophytes salicornia europaea.</title>
        <authorList>
            <person name="Peng Y."/>
            <person name="Jiang L."/>
            <person name="Lee J."/>
        </authorList>
    </citation>
    <scope>NUCLEOTIDE SEQUENCE</scope>
    <source>
        <strain evidence="1">TR-M5</strain>
    </source>
</reference>
<dbReference type="EMBL" id="CP110226">
    <property type="protein sequence ID" value="UZD22972.1"/>
    <property type="molecule type" value="Genomic_DNA"/>
</dbReference>
<proteinExistence type="predicted"/>
<name>A0ABY6MKP5_9BACT</name>
<evidence type="ECO:0000313" key="2">
    <source>
        <dbReference type="Proteomes" id="UP001163156"/>
    </source>
</evidence>
<keyword evidence="2" id="KW-1185">Reference proteome</keyword>
<evidence type="ECO:0000313" key="1">
    <source>
        <dbReference type="EMBL" id="UZD22972.1"/>
    </source>
</evidence>